<evidence type="ECO:0000259" key="2">
    <source>
        <dbReference type="PROSITE" id="PS50943"/>
    </source>
</evidence>
<evidence type="ECO:0000313" key="3">
    <source>
        <dbReference type="EMBL" id="MDZ7543625.1"/>
    </source>
</evidence>
<dbReference type="Gene3D" id="1.10.260.40">
    <property type="entry name" value="lambda repressor-like DNA-binding domains"/>
    <property type="match status" value="1"/>
</dbReference>
<feature type="domain" description="HTH cro/C1-type" evidence="2">
    <location>
        <begin position="6"/>
        <end position="61"/>
    </location>
</feature>
<comment type="caution">
    <text evidence="3">The sequence shown here is derived from an EMBL/GenBank/DDBJ whole genome shotgun (WGS) entry which is preliminary data.</text>
</comment>
<proteinExistence type="predicted"/>
<dbReference type="CDD" id="cd00093">
    <property type="entry name" value="HTH_XRE"/>
    <property type="match status" value="1"/>
</dbReference>
<sequence>SFGQNLQFLRKMHERMTQDELAEKMNVSRQTISKWEMDSAFPEMEKAITLCKLFSCSLDEMVLGNMNSDNEAYTNIRVKMVPSFQYVKYVVISGEPEDDAKKHIYDWAIFCGIEKPEIIGWDFPFVSQEQINVYHMHGYA</sequence>
<dbReference type="PROSITE" id="PS50943">
    <property type="entry name" value="HTH_CROC1"/>
    <property type="match status" value="1"/>
</dbReference>
<dbReference type="SMART" id="SM00530">
    <property type="entry name" value="HTH_XRE"/>
    <property type="match status" value="1"/>
</dbReference>
<dbReference type="PANTHER" id="PTHR46558:SF13">
    <property type="entry name" value="HTH-TYPE TRANSCRIPTIONAL REGULATOR IMMR"/>
    <property type="match status" value="1"/>
</dbReference>
<name>A0AAW9K9C9_CLOPF</name>
<dbReference type="InterPro" id="IPR010982">
    <property type="entry name" value="Lambda_DNA-bd_dom_sf"/>
</dbReference>
<organism evidence="3 4">
    <name type="scientific">Clostridium perfringens</name>
    <dbReference type="NCBI Taxonomy" id="1502"/>
    <lineage>
        <taxon>Bacteria</taxon>
        <taxon>Bacillati</taxon>
        <taxon>Bacillota</taxon>
        <taxon>Clostridia</taxon>
        <taxon>Eubacteriales</taxon>
        <taxon>Clostridiaceae</taxon>
        <taxon>Clostridium</taxon>
    </lineage>
</organism>
<dbReference type="InterPro" id="IPR001387">
    <property type="entry name" value="Cro/C1-type_HTH"/>
</dbReference>
<dbReference type="AlphaFoldDB" id="A0AAW9K9C9"/>
<accession>A0AAW9K9C9</accession>
<evidence type="ECO:0000313" key="4">
    <source>
        <dbReference type="Proteomes" id="UP001288944"/>
    </source>
</evidence>
<dbReference type="Pfam" id="PF01381">
    <property type="entry name" value="HTH_3"/>
    <property type="match status" value="1"/>
</dbReference>
<dbReference type="SUPFAM" id="SSF47413">
    <property type="entry name" value="lambda repressor-like DNA-binding domains"/>
    <property type="match status" value="1"/>
</dbReference>
<protein>
    <submittedName>
        <fullName evidence="3">Helix-turn-helix domain-containing protein</fullName>
    </submittedName>
</protein>
<dbReference type="EMBL" id="WNUR01001407">
    <property type="protein sequence ID" value="MDZ7543625.1"/>
    <property type="molecule type" value="Genomic_DNA"/>
</dbReference>
<feature type="non-terminal residue" evidence="3">
    <location>
        <position position="140"/>
    </location>
</feature>
<dbReference type="Proteomes" id="UP001288944">
    <property type="component" value="Unassembled WGS sequence"/>
</dbReference>
<dbReference type="GO" id="GO:0003677">
    <property type="term" value="F:DNA binding"/>
    <property type="evidence" value="ECO:0007669"/>
    <property type="project" value="UniProtKB-KW"/>
</dbReference>
<evidence type="ECO:0000256" key="1">
    <source>
        <dbReference type="ARBA" id="ARBA00023125"/>
    </source>
</evidence>
<keyword evidence="1" id="KW-0238">DNA-binding</keyword>
<feature type="non-terminal residue" evidence="3">
    <location>
        <position position="1"/>
    </location>
</feature>
<dbReference type="PANTHER" id="PTHR46558">
    <property type="entry name" value="TRACRIPTIONAL REGULATORY PROTEIN-RELATED-RELATED"/>
    <property type="match status" value="1"/>
</dbReference>
<reference evidence="3" key="1">
    <citation type="submission" date="2019-11" db="EMBL/GenBank/DDBJ databases">
        <title>Characterization of Clostridium perfringens isolates from swine manure treated agricultural soils.</title>
        <authorList>
            <person name="Wushke S.T."/>
        </authorList>
    </citation>
    <scope>NUCLEOTIDE SEQUENCE</scope>
    <source>
        <strain evidence="3">X62</strain>
    </source>
</reference>
<gene>
    <name evidence="3" type="ORF">GNF83_21160</name>
</gene>